<dbReference type="Proteomes" id="UP000292957">
    <property type="component" value="Unassembled WGS sequence"/>
</dbReference>
<dbReference type="AlphaFoldDB" id="A0A4Q9N2B9"/>
<accession>A0A4Q9N2B9</accession>
<protein>
    <submittedName>
        <fullName evidence="1">Uncharacterized protein</fullName>
    </submittedName>
</protein>
<dbReference type="EMBL" id="ML143389">
    <property type="protein sequence ID" value="TBU33988.1"/>
    <property type="molecule type" value="Genomic_DNA"/>
</dbReference>
<name>A0A4Q9N2B9_9APHY</name>
<sequence>MSESSSSTAPRRHKPLYRDHNGFTESVELVMSGTAAGPSLPINLHAIAAKKDTATREERRALHDAVQRRQFVEDMMELKGTFFPGLDALRKANEAPESSVDLKERIQEVKKKHLEEVRTLYEWQAQDYFDEVLDMSRSKPDVDLPDVEEFYRLSRSSHEIAASFDDQLDRHHYAHLTGLYPLMRQYNRLRGVEEERQKQRDKQFPSSIAEFRATRNKDVQLRFARFLTSGDTARERMNHEYGWAWRQVMPLINDYNQNEEFQKEIQALLQSLSKEVESRDPRKSRLTATAAT</sequence>
<dbReference type="OrthoDB" id="3058840at2759"/>
<organism evidence="1">
    <name type="scientific">Dichomitus squalens</name>
    <dbReference type="NCBI Taxonomy" id="114155"/>
    <lineage>
        <taxon>Eukaryota</taxon>
        <taxon>Fungi</taxon>
        <taxon>Dikarya</taxon>
        <taxon>Basidiomycota</taxon>
        <taxon>Agaricomycotina</taxon>
        <taxon>Agaricomycetes</taxon>
        <taxon>Polyporales</taxon>
        <taxon>Polyporaceae</taxon>
        <taxon>Dichomitus</taxon>
    </lineage>
</organism>
<reference evidence="1" key="1">
    <citation type="submission" date="2019-01" db="EMBL/GenBank/DDBJ databases">
        <title>Draft genome sequences of three monokaryotic isolates of the white-rot basidiomycete fungus Dichomitus squalens.</title>
        <authorList>
            <consortium name="DOE Joint Genome Institute"/>
            <person name="Lopez S.C."/>
            <person name="Andreopoulos B."/>
            <person name="Pangilinan J."/>
            <person name="Lipzen A."/>
            <person name="Riley R."/>
            <person name="Ahrendt S."/>
            <person name="Ng V."/>
            <person name="Barry K."/>
            <person name="Daum C."/>
            <person name="Grigoriev I.V."/>
            <person name="Hilden K.S."/>
            <person name="Makela M.R."/>
            <person name="de Vries R.P."/>
        </authorList>
    </citation>
    <scope>NUCLEOTIDE SEQUENCE [LARGE SCALE GENOMIC DNA]</scope>
    <source>
        <strain evidence="1">OM18370.1</strain>
    </source>
</reference>
<evidence type="ECO:0000313" key="1">
    <source>
        <dbReference type="EMBL" id="TBU33988.1"/>
    </source>
</evidence>
<gene>
    <name evidence="1" type="ORF">BD311DRAFT_746919</name>
</gene>
<proteinExistence type="predicted"/>